<keyword evidence="2" id="KW-1185">Reference proteome</keyword>
<dbReference type="EMBL" id="JAKOGI010000017">
    <property type="protein sequence ID" value="KAJ8450231.1"/>
    <property type="molecule type" value="Genomic_DNA"/>
</dbReference>
<comment type="caution">
    <text evidence="1">The sequence shown here is derived from an EMBL/GenBank/DDBJ whole genome shotgun (WGS) entry which is preliminary data.</text>
</comment>
<gene>
    <name evidence="1" type="ORF">Cgig2_033425</name>
</gene>
<name>A0A9Q1KWQ7_9CARY</name>
<protein>
    <submittedName>
        <fullName evidence="1">Uncharacterized protein</fullName>
    </submittedName>
</protein>
<organism evidence="1 2">
    <name type="scientific">Carnegiea gigantea</name>
    <dbReference type="NCBI Taxonomy" id="171969"/>
    <lineage>
        <taxon>Eukaryota</taxon>
        <taxon>Viridiplantae</taxon>
        <taxon>Streptophyta</taxon>
        <taxon>Embryophyta</taxon>
        <taxon>Tracheophyta</taxon>
        <taxon>Spermatophyta</taxon>
        <taxon>Magnoliopsida</taxon>
        <taxon>eudicotyledons</taxon>
        <taxon>Gunneridae</taxon>
        <taxon>Pentapetalae</taxon>
        <taxon>Caryophyllales</taxon>
        <taxon>Cactineae</taxon>
        <taxon>Cactaceae</taxon>
        <taxon>Cactoideae</taxon>
        <taxon>Echinocereeae</taxon>
        <taxon>Carnegiea</taxon>
    </lineage>
</organism>
<evidence type="ECO:0000313" key="1">
    <source>
        <dbReference type="EMBL" id="KAJ8450231.1"/>
    </source>
</evidence>
<sequence>MACLLGSSIVKIHTCKQSEYKSSSAFYNYGNKHIPSILCTNKSEFIEDKTNRRGKLRHRGRRGAEKNYTTRAKGTIRNKGMVFEPHNGAWSLPTRRTVDKLRHEAFIGSRTLPTSDPRSGRFLLFISQHLKAISANCLAWTKGQSPAEGSKMLLRLPISTAYCTSLASPKAGFPVNKRNKMTPNEYTSDFAVSSPVARNSGSMYENVPFGCVMKNLVVCSMEISPLEIKRQMPKSLSLHTKLSSRSTFEGFRSPCMMLLGRFEWRNMRTEHNSVAIRILRRTIVLAVEPVFKASTLKILINEGPRFGAGTNESHQVWMPQFAQNIHLKAWNRDKFKLKGVLNQSGEKYIKQFPD</sequence>
<dbReference type="AlphaFoldDB" id="A0A9Q1KWQ7"/>
<evidence type="ECO:0000313" key="2">
    <source>
        <dbReference type="Proteomes" id="UP001153076"/>
    </source>
</evidence>
<accession>A0A9Q1KWQ7</accession>
<proteinExistence type="predicted"/>
<reference evidence="1" key="1">
    <citation type="submission" date="2022-04" db="EMBL/GenBank/DDBJ databases">
        <title>Carnegiea gigantea Genome sequencing and assembly v2.</title>
        <authorList>
            <person name="Copetti D."/>
            <person name="Sanderson M.J."/>
            <person name="Burquez A."/>
            <person name="Wojciechowski M.F."/>
        </authorList>
    </citation>
    <scope>NUCLEOTIDE SEQUENCE</scope>
    <source>
        <strain evidence="1">SGP5-SGP5p</strain>
        <tissue evidence="1">Aerial part</tissue>
    </source>
</reference>
<dbReference type="Proteomes" id="UP001153076">
    <property type="component" value="Unassembled WGS sequence"/>
</dbReference>